<feature type="coiled-coil region" evidence="1">
    <location>
        <begin position="152"/>
        <end position="278"/>
    </location>
</feature>
<evidence type="ECO:0000313" key="4">
    <source>
        <dbReference type="Proteomes" id="UP000586918"/>
    </source>
</evidence>
<evidence type="ECO:0000256" key="1">
    <source>
        <dbReference type="SAM" id="Coils"/>
    </source>
</evidence>
<dbReference type="PANTHER" id="PTHR34547">
    <property type="entry name" value="YACP-LIKE NYN DOMAIN PROTEIN"/>
    <property type="match status" value="1"/>
</dbReference>
<proteinExistence type="predicted"/>
<evidence type="ECO:0000256" key="2">
    <source>
        <dbReference type="SAM" id="MobiDB-lite"/>
    </source>
</evidence>
<keyword evidence="1" id="KW-0175">Coiled coil</keyword>
<organism evidence="3 4">
    <name type="scientific">Pseudonocardia bannensis</name>
    <dbReference type="NCBI Taxonomy" id="630973"/>
    <lineage>
        <taxon>Bacteria</taxon>
        <taxon>Bacillati</taxon>
        <taxon>Actinomycetota</taxon>
        <taxon>Actinomycetes</taxon>
        <taxon>Pseudonocardiales</taxon>
        <taxon>Pseudonocardiaceae</taxon>
        <taxon>Pseudonocardia</taxon>
    </lineage>
</organism>
<protein>
    <submittedName>
        <fullName evidence="3">RNA-binding protein</fullName>
    </submittedName>
</protein>
<name>A0A848DQE3_9PSEU</name>
<dbReference type="Proteomes" id="UP000586918">
    <property type="component" value="Unassembled WGS sequence"/>
</dbReference>
<accession>A0A848DQE3</accession>
<keyword evidence="4" id="KW-1185">Reference proteome</keyword>
<gene>
    <name evidence="3" type="ORF">HF519_26590</name>
</gene>
<reference evidence="3 4" key="1">
    <citation type="submission" date="2020-04" db="EMBL/GenBank/DDBJ databases">
        <authorList>
            <person name="Klaysubun C."/>
            <person name="Duangmal K."/>
            <person name="Lipun K."/>
        </authorList>
    </citation>
    <scope>NUCLEOTIDE SEQUENCE [LARGE SCALE GENOMIC DNA]</scope>
    <source>
        <strain evidence="3 4">DSM 45300</strain>
    </source>
</reference>
<dbReference type="RefSeq" id="WP_169415738.1">
    <property type="nucleotide sequence ID" value="NZ_JAAXKZ010000152.1"/>
</dbReference>
<dbReference type="PANTHER" id="PTHR34547:SF1">
    <property type="entry name" value="YACP-LIKE NYN DOMAIN PROTEIN"/>
    <property type="match status" value="1"/>
</dbReference>
<dbReference type="InterPro" id="IPR010298">
    <property type="entry name" value="YacP-like"/>
</dbReference>
<dbReference type="Pfam" id="PF05991">
    <property type="entry name" value="NYN_YacP"/>
    <property type="match status" value="1"/>
</dbReference>
<dbReference type="EMBL" id="JAAXKZ010000152">
    <property type="protein sequence ID" value="NMH95070.1"/>
    <property type="molecule type" value="Genomic_DNA"/>
</dbReference>
<sequence length="463" mass="48489">MYPDAGDQPDVGDVASPCGSAQPADSADPTGSAGPAAPVDWDRLPEPVRTRLAEVAATALAELPSADVPVPLRRLARFTPAKRARLGAAALLAQLRSSAAFRAAVLAWWDEHRPGELAAGCDDPLTAAAGALLAADPDAAAAVRTAARRGEVAELRAERDAALSRVDKLTVELERLRAELAEAREQARTADQQRDAEFTQLRRRVSEQGAKLRAANDARAAAEHAVHDLRRAAEEELAAALAERDRERERADEERRRAARAATEVASARQAAREARQADEVRLGLLIETLGGAVAGLRRELALGGGGPRPADLVSGVAGLPVGAPVDDLAALDALLALPAVHLVVDGYNVSKTGYPELPLADQRTRLVGQLAALAARTGIEVTVVFDGAGVVAAPTRGSRGVRVLFSDRGVLADDVIRSLVAAEPEGRPVLVATSDRAVVNSVRRRGAHALPSAVLLARLVRG</sequence>
<comment type="caution">
    <text evidence="3">The sequence shown here is derived from an EMBL/GenBank/DDBJ whole genome shotgun (WGS) entry which is preliminary data.</text>
</comment>
<evidence type="ECO:0000313" key="3">
    <source>
        <dbReference type="EMBL" id="NMH95070.1"/>
    </source>
</evidence>
<feature type="region of interest" description="Disordered" evidence="2">
    <location>
        <begin position="1"/>
        <end position="42"/>
    </location>
</feature>
<dbReference type="AlphaFoldDB" id="A0A848DQE3"/>